<gene>
    <name evidence="2" type="ORF">B0H17DRAFT_1335411</name>
</gene>
<evidence type="ECO:0000256" key="1">
    <source>
        <dbReference type="SAM" id="MobiDB-lite"/>
    </source>
</evidence>
<dbReference type="Proteomes" id="UP001221757">
    <property type="component" value="Unassembled WGS sequence"/>
</dbReference>
<feature type="region of interest" description="Disordered" evidence="1">
    <location>
        <begin position="130"/>
        <end position="153"/>
    </location>
</feature>
<organism evidence="2 3">
    <name type="scientific">Mycena rosella</name>
    <name type="common">Pink bonnet</name>
    <name type="synonym">Agaricus rosellus</name>
    <dbReference type="NCBI Taxonomy" id="1033263"/>
    <lineage>
        <taxon>Eukaryota</taxon>
        <taxon>Fungi</taxon>
        <taxon>Dikarya</taxon>
        <taxon>Basidiomycota</taxon>
        <taxon>Agaricomycotina</taxon>
        <taxon>Agaricomycetes</taxon>
        <taxon>Agaricomycetidae</taxon>
        <taxon>Agaricales</taxon>
        <taxon>Marasmiineae</taxon>
        <taxon>Mycenaceae</taxon>
        <taxon>Mycena</taxon>
    </lineage>
</organism>
<dbReference type="Gene3D" id="3.80.10.10">
    <property type="entry name" value="Ribonuclease Inhibitor"/>
    <property type="match status" value="1"/>
</dbReference>
<comment type="caution">
    <text evidence="2">The sequence shown here is derived from an EMBL/GenBank/DDBJ whole genome shotgun (WGS) entry which is preliminary data.</text>
</comment>
<evidence type="ECO:0008006" key="4">
    <source>
        <dbReference type="Google" id="ProtNLM"/>
    </source>
</evidence>
<sequence length="301" mass="33038">MPCLHEISLKSINLPWSSLRGLTSLSLTQCSDSDATSSPPTFEGLLRMLSSSPQLESLKLDCLIPPPISEQHYPTVALPHLICISIRDPVDQCGALLAHLCLPDTARVELTPWFVRSGVDVRNLLIPVPKHAPPPAPPPPPSSKSSAMTTIHRTTSPPSLFTPNALLSLTSHPHTEHALRQIMAKVFKALPCERITHLDTRSAPRLSEVSWTAALRFLPALETVYLQCSAGTGACKVLRTLLDIERGPPAERGSRPRVRCINLLVIMWDRGGDGDSIEDLLGLLVQFLQLRRCRCWRSTTG</sequence>
<dbReference type="EMBL" id="JARKIE010000171">
    <property type="protein sequence ID" value="KAJ7671866.1"/>
    <property type="molecule type" value="Genomic_DNA"/>
</dbReference>
<dbReference type="InterPro" id="IPR032675">
    <property type="entry name" value="LRR_dom_sf"/>
</dbReference>
<feature type="compositionally biased region" description="Pro residues" evidence="1">
    <location>
        <begin position="130"/>
        <end position="142"/>
    </location>
</feature>
<protein>
    <recommendedName>
        <fullName evidence="4">F-box domain-containing protein</fullName>
    </recommendedName>
</protein>
<dbReference type="AlphaFoldDB" id="A0AAD7D127"/>
<reference evidence="2" key="1">
    <citation type="submission" date="2023-03" db="EMBL/GenBank/DDBJ databases">
        <title>Massive genome expansion in bonnet fungi (Mycena s.s.) driven by repeated elements and novel gene families across ecological guilds.</title>
        <authorList>
            <consortium name="Lawrence Berkeley National Laboratory"/>
            <person name="Harder C.B."/>
            <person name="Miyauchi S."/>
            <person name="Viragh M."/>
            <person name="Kuo A."/>
            <person name="Thoen E."/>
            <person name="Andreopoulos B."/>
            <person name="Lu D."/>
            <person name="Skrede I."/>
            <person name="Drula E."/>
            <person name="Henrissat B."/>
            <person name="Morin E."/>
            <person name="Kohler A."/>
            <person name="Barry K."/>
            <person name="LaButti K."/>
            <person name="Morin E."/>
            <person name="Salamov A."/>
            <person name="Lipzen A."/>
            <person name="Mereny Z."/>
            <person name="Hegedus B."/>
            <person name="Baldrian P."/>
            <person name="Stursova M."/>
            <person name="Weitz H."/>
            <person name="Taylor A."/>
            <person name="Grigoriev I.V."/>
            <person name="Nagy L.G."/>
            <person name="Martin F."/>
            <person name="Kauserud H."/>
        </authorList>
    </citation>
    <scope>NUCLEOTIDE SEQUENCE</scope>
    <source>
        <strain evidence="2">CBHHK067</strain>
    </source>
</reference>
<evidence type="ECO:0000313" key="3">
    <source>
        <dbReference type="Proteomes" id="UP001221757"/>
    </source>
</evidence>
<keyword evidence="3" id="KW-1185">Reference proteome</keyword>
<evidence type="ECO:0000313" key="2">
    <source>
        <dbReference type="EMBL" id="KAJ7671866.1"/>
    </source>
</evidence>
<proteinExistence type="predicted"/>
<name>A0AAD7D127_MYCRO</name>
<accession>A0AAD7D127</accession>